<dbReference type="EMBL" id="JACRTJ010000027">
    <property type="protein sequence ID" value="MBC8599950.1"/>
    <property type="molecule type" value="Genomic_DNA"/>
</dbReference>
<evidence type="ECO:0000256" key="1">
    <source>
        <dbReference type="SAM" id="Coils"/>
    </source>
</evidence>
<proteinExistence type="predicted"/>
<comment type="caution">
    <text evidence="2">The sequence shown here is derived from an EMBL/GenBank/DDBJ whole genome shotgun (WGS) entry which is preliminary data.</text>
</comment>
<gene>
    <name evidence="2" type="ORF">H8708_12055</name>
</gene>
<dbReference type="Proteomes" id="UP000647491">
    <property type="component" value="Unassembled WGS sequence"/>
</dbReference>
<name>A0ABR7NV02_9FIRM</name>
<organism evidence="2 3">
    <name type="scientific">Enterocloster hominis</name>
    <name type="common">ex Liu et al. 2021</name>
    <dbReference type="NCBI Taxonomy" id="2763663"/>
    <lineage>
        <taxon>Bacteria</taxon>
        <taxon>Bacillati</taxon>
        <taxon>Bacillota</taxon>
        <taxon>Clostridia</taxon>
        <taxon>Lachnospirales</taxon>
        <taxon>Lachnospiraceae</taxon>
        <taxon>Enterocloster</taxon>
    </lineage>
</organism>
<evidence type="ECO:0000313" key="3">
    <source>
        <dbReference type="Proteomes" id="UP000647491"/>
    </source>
</evidence>
<dbReference type="RefSeq" id="WP_022272776.1">
    <property type="nucleotide sequence ID" value="NZ_JACRTJ010000027.1"/>
</dbReference>
<sequence>MIDEKDQLISNLENEVRRLRDENKKLEETVQWMHDLIWQMVREREEQKDGEISSQTAEKLAAIHA</sequence>
<evidence type="ECO:0000313" key="2">
    <source>
        <dbReference type="EMBL" id="MBC8599950.1"/>
    </source>
</evidence>
<keyword evidence="1" id="KW-0175">Coiled coil</keyword>
<accession>A0ABR7NV02</accession>
<protein>
    <submittedName>
        <fullName evidence="2">Uncharacterized protein</fullName>
    </submittedName>
</protein>
<reference evidence="2 3" key="1">
    <citation type="submission" date="2020-08" db="EMBL/GenBank/DDBJ databases">
        <title>Genome public.</title>
        <authorList>
            <person name="Liu C."/>
            <person name="Sun Q."/>
        </authorList>
    </citation>
    <scope>NUCLEOTIDE SEQUENCE [LARGE SCALE GENOMIC DNA]</scope>
    <source>
        <strain evidence="2 3">BX10</strain>
    </source>
</reference>
<feature type="coiled-coil region" evidence="1">
    <location>
        <begin position="2"/>
        <end position="36"/>
    </location>
</feature>
<keyword evidence="3" id="KW-1185">Reference proteome</keyword>